<protein>
    <submittedName>
        <fullName evidence="1">Uncharacterized protein</fullName>
    </submittedName>
</protein>
<evidence type="ECO:0000313" key="2">
    <source>
        <dbReference type="Proteomes" id="UP000308600"/>
    </source>
</evidence>
<accession>A0ACD3A0C2</accession>
<gene>
    <name evidence="1" type="ORF">BDN72DRAFT_906129</name>
</gene>
<dbReference type="Proteomes" id="UP000308600">
    <property type="component" value="Unassembled WGS sequence"/>
</dbReference>
<keyword evidence="2" id="KW-1185">Reference proteome</keyword>
<name>A0ACD3A0C2_9AGAR</name>
<reference evidence="1 2" key="1">
    <citation type="journal article" date="2019" name="Nat. Ecol. Evol.">
        <title>Megaphylogeny resolves global patterns of mushroom evolution.</title>
        <authorList>
            <person name="Varga T."/>
            <person name="Krizsan K."/>
            <person name="Foldi C."/>
            <person name="Dima B."/>
            <person name="Sanchez-Garcia M."/>
            <person name="Sanchez-Ramirez S."/>
            <person name="Szollosi G.J."/>
            <person name="Szarkandi J.G."/>
            <person name="Papp V."/>
            <person name="Albert L."/>
            <person name="Andreopoulos W."/>
            <person name="Angelini C."/>
            <person name="Antonin V."/>
            <person name="Barry K.W."/>
            <person name="Bougher N.L."/>
            <person name="Buchanan P."/>
            <person name="Buyck B."/>
            <person name="Bense V."/>
            <person name="Catcheside P."/>
            <person name="Chovatia M."/>
            <person name="Cooper J."/>
            <person name="Damon W."/>
            <person name="Desjardin D."/>
            <person name="Finy P."/>
            <person name="Geml J."/>
            <person name="Haridas S."/>
            <person name="Hughes K."/>
            <person name="Justo A."/>
            <person name="Karasinski D."/>
            <person name="Kautmanova I."/>
            <person name="Kiss B."/>
            <person name="Kocsube S."/>
            <person name="Kotiranta H."/>
            <person name="LaButti K.M."/>
            <person name="Lechner B.E."/>
            <person name="Liimatainen K."/>
            <person name="Lipzen A."/>
            <person name="Lukacs Z."/>
            <person name="Mihaltcheva S."/>
            <person name="Morgado L.N."/>
            <person name="Niskanen T."/>
            <person name="Noordeloos M.E."/>
            <person name="Ohm R.A."/>
            <person name="Ortiz-Santana B."/>
            <person name="Ovrebo C."/>
            <person name="Racz N."/>
            <person name="Riley R."/>
            <person name="Savchenko A."/>
            <person name="Shiryaev A."/>
            <person name="Soop K."/>
            <person name="Spirin V."/>
            <person name="Szebenyi C."/>
            <person name="Tomsovsky M."/>
            <person name="Tulloss R.E."/>
            <person name="Uehling J."/>
            <person name="Grigoriev I.V."/>
            <person name="Vagvolgyi C."/>
            <person name="Papp T."/>
            <person name="Martin F.M."/>
            <person name="Miettinen O."/>
            <person name="Hibbett D.S."/>
            <person name="Nagy L.G."/>
        </authorList>
    </citation>
    <scope>NUCLEOTIDE SEQUENCE [LARGE SCALE GENOMIC DNA]</scope>
    <source>
        <strain evidence="1 2">NL-1719</strain>
    </source>
</reference>
<dbReference type="EMBL" id="ML209072">
    <property type="protein sequence ID" value="TFK59130.1"/>
    <property type="molecule type" value="Genomic_DNA"/>
</dbReference>
<sequence length="120" mass="13732">MPLGPAFDLLAAMRFFQALRVPYLRRVDHLYQKTDRLRMSKSERFCMHPNRRKNSSTPLPEAPSREHPIIATLDPGVQFPSIRFAHCFRTVQPKLSLKLPPDAYPPIPTSSQSASHILLI</sequence>
<proteinExistence type="predicted"/>
<organism evidence="1 2">
    <name type="scientific">Pluteus cervinus</name>
    <dbReference type="NCBI Taxonomy" id="181527"/>
    <lineage>
        <taxon>Eukaryota</taxon>
        <taxon>Fungi</taxon>
        <taxon>Dikarya</taxon>
        <taxon>Basidiomycota</taxon>
        <taxon>Agaricomycotina</taxon>
        <taxon>Agaricomycetes</taxon>
        <taxon>Agaricomycetidae</taxon>
        <taxon>Agaricales</taxon>
        <taxon>Pluteineae</taxon>
        <taxon>Pluteaceae</taxon>
        <taxon>Pluteus</taxon>
    </lineage>
</organism>
<evidence type="ECO:0000313" key="1">
    <source>
        <dbReference type="EMBL" id="TFK59130.1"/>
    </source>
</evidence>